<comment type="caution">
    <text evidence="2">The sequence shown here is derived from an EMBL/GenBank/DDBJ whole genome shotgun (WGS) entry which is preliminary data.</text>
</comment>
<protein>
    <submittedName>
        <fullName evidence="2">Ribonuclease H-like domain-containing protein</fullName>
    </submittedName>
</protein>
<gene>
    <name evidence="2" type="ORF">Tco_0924464</name>
</gene>
<keyword evidence="3" id="KW-1185">Reference proteome</keyword>
<dbReference type="CDD" id="cd09272">
    <property type="entry name" value="RNase_HI_RT_Ty1"/>
    <property type="match status" value="1"/>
</dbReference>
<proteinExistence type="predicted"/>
<evidence type="ECO:0000313" key="3">
    <source>
        <dbReference type="Proteomes" id="UP001151760"/>
    </source>
</evidence>
<feature type="domain" description="Reverse transcriptase Ty1/copia-type" evidence="1">
    <location>
        <begin position="176"/>
        <end position="235"/>
    </location>
</feature>
<evidence type="ECO:0000259" key="1">
    <source>
        <dbReference type="Pfam" id="PF07727"/>
    </source>
</evidence>
<name>A0ABQ5D5B6_9ASTR</name>
<dbReference type="SUPFAM" id="SSF56672">
    <property type="entry name" value="DNA/RNA polymerases"/>
    <property type="match status" value="1"/>
</dbReference>
<dbReference type="PANTHER" id="PTHR11439:SF524">
    <property type="entry name" value="RNA-DIRECTED DNA POLYMERASE, PROTEIN KINASE RLK-PELLE-DLSV FAMILY"/>
    <property type="match status" value="1"/>
</dbReference>
<evidence type="ECO:0000313" key="2">
    <source>
        <dbReference type="EMBL" id="GJT34045.1"/>
    </source>
</evidence>
<dbReference type="PANTHER" id="PTHR11439">
    <property type="entry name" value="GAG-POL-RELATED RETROTRANSPOSON"/>
    <property type="match status" value="1"/>
</dbReference>
<dbReference type="Pfam" id="PF07727">
    <property type="entry name" value="RVT_2"/>
    <property type="match status" value="1"/>
</dbReference>
<dbReference type="Pfam" id="PF14223">
    <property type="entry name" value="Retrotran_gag_2"/>
    <property type="match status" value="1"/>
</dbReference>
<sequence>MAEGSSAPPPDDDWLATNKIIKSWIYLTISEPLFKRVVKAKPRTSKDTWDVLEKIFHDNKRSKTVKLMGELCDLDMGDLTVDSYFCKIDSIAAQLGNLGSNMSEEDIVQSRMNRKARGHSSTRITSSSPTVLLAPSSSRPQVRTLGLTTLKLSVAIFLVATVRMEKGHKYFADGSLSRYKALLVANGRSQQVGVDCDETFSLVVKLATIRTVLSLAASRHWHVHQLEVKNAFLHAVSLWSQAGPKGLVLEICQLCYAGWILPQSHIISSLHKEFSMSDLGPLNYFLGISVTRDSSGMFLSQHHLLGVLQYLTFTRPDLSYAVQQVCLYMHDPQEPHLTTLKRILRYVRGTTTYGVYIYASSSLSLVGYPDADWAGCPTTRLSTSGYYVFLGINLISWSSKRQVTLSRSSAEAEYRGVANVVVETAWICNLLQELHSPLSMATLVYCDNVSSVYLSSNPVQHQRTKHIKIDIHFVRDQVVAGRVRVLHVPSRYQFADIFTKGLPYVLFDDFRTSLSCNTPKSGLQRNVEYPRALLHRSMTQDMRTTTKRVI</sequence>
<dbReference type="InterPro" id="IPR013103">
    <property type="entry name" value="RVT_2"/>
</dbReference>
<dbReference type="EMBL" id="BQNB010014929">
    <property type="protein sequence ID" value="GJT34045.1"/>
    <property type="molecule type" value="Genomic_DNA"/>
</dbReference>
<dbReference type="InterPro" id="IPR043502">
    <property type="entry name" value="DNA/RNA_pol_sf"/>
</dbReference>
<reference evidence="2" key="1">
    <citation type="journal article" date="2022" name="Int. J. Mol. Sci.">
        <title>Draft Genome of Tanacetum Coccineum: Genomic Comparison of Closely Related Tanacetum-Family Plants.</title>
        <authorList>
            <person name="Yamashiro T."/>
            <person name="Shiraishi A."/>
            <person name="Nakayama K."/>
            <person name="Satake H."/>
        </authorList>
    </citation>
    <scope>NUCLEOTIDE SEQUENCE</scope>
</reference>
<dbReference type="Proteomes" id="UP001151760">
    <property type="component" value="Unassembled WGS sequence"/>
</dbReference>
<reference evidence="2" key="2">
    <citation type="submission" date="2022-01" db="EMBL/GenBank/DDBJ databases">
        <authorList>
            <person name="Yamashiro T."/>
            <person name="Shiraishi A."/>
            <person name="Satake H."/>
            <person name="Nakayama K."/>
        </authorList>
    </citation>
    <scope>NUCLEOTIDE SEQUENCE</scope>
</reference>
<accession>A0ABQ5D5B6</accession>
<organism evidence="2 3">
    <name type="scientific">Tanacetum coccineum</name>
    <dbReference type="NCBI Taxonomy" id="301880"/>
    <lineage>
        <taxon>Eukaryota</taxon>
        <taxon>Viridiplantae</taxon>
        <taxon>Streptophyta</taxon>
        <taxon>Embryophyta</taxon>
        <taxon>Tracheophyta</taxon>
        <taxon>Spermatophyta</taxon>
        <taxon>Magnoliopsida</taxon>
        <taxon>eudicotyledons</taxon>
        <taxon>Gunneridae</taxon>
        <taxon>Pentapetalae</taxon>
        <taxon>asterids</taxon>
        <taxon>campanulids</taxon>
        <taxon>Asterales</taxon>
        <taxon>Asteraceae</taxon>
        <taxon>Asteroideae</taxon>
        <taxon>Anthemideae</taxon>
        <taxon>Anthemidinae</taxon>
        <taxon>Tanacetum</taxon>
    </lineage>
</organism>